<dbReference type="AlphaFoldDB" id="A0A095ZSD0"/>
<evidence type="ECO:0000313" key="4">
    <source>
        <dbReference type="Proteomes" id="UP000053528"/>
    </source>
</evidence>
<dbReference type="Proteomes" id="UP000053528">
    <property type="component" value="Unassembled WGS sequence"/>
</dbReference>
<feature type="transmembrane region" description="Helical" evidence="1">
    <location>
        <begin position="172"/>
        <end position="191"/>
    </location>
</feature>
<gene>
    <name evidence="2" type="ORF">HMPREF2128_01470</name>
    <name evidence="3" type="ORF">HMPREF2128_01775</name>
</gene>
<sequence>MVAQLIKLRWRLFINGLIRNKWQLFGVILGGLYMGFLLVIGALALAAMTPEDAPFAQMIVVTLSALVVLGWTVVPAFFTGMDGAMEPQRFALFPISAGRLAPGLLLAGFIGVPGVATLIFMLIAAFSFKFNADLLAWGIVAGLFSALAAQLFGRTFMTWFSTVGVKRGVRELGTVVLFLPVMFMGPMMATLGPETDHHLIVNVLSTLATVSSYSSFGAFFGAVWAFASGNMVHGVISSVIGFVSLVVCWVLYVRIVKKAAVSPPHTAASKDVKGLGWIGRMPATPWGAIAGRALIYWLKDARYSASLIMVPVLIVVIGIFMPLFQPDAAFGGHLAGIMVGALMGFSISADISYDSTAFHTHVLTGVRGWQDRLGRVVAVLPLSFVAVGLSAVVPLLILDRVEMIPDSLLASLAALGVSLGLSALVSARWIYAVPQPGDSPFQTPPGSGMRIFITQTLYLVAVAILLAPTVVFYLMAWNEARVVPFAVTAAFDIVWGLVICVVGIWLGGKWYDRSTPELMQTVIRHA</sequence>
<protein>
    <submittedName>
        <fullName evidence="3">Uncharacterized protein</fullName>
    </submittedName>
</protein>
<reference evidence="3 4" key="1">
    <citation type="submission" date="2014-07" db="EMBL/GenBank/DDBJ databases">
        <authorList>
            <person name="McCorrison J."/>
            <person name="Sanka R."/>
            <person name="Torralba M."/>
            <person name="Gillis M."/>
            <person name="Haft D.H."/>
            <person name="Methe B."/>
            <person name="Sutton G."/>
            <person name="Nelson K.E."/>
        </authorList>
    </citation>
    <scope>NUCLEOTIDE SEQUENCE [LARGE SCALE GENOMIC DNA]</scope>
    <source>
        <strain evidence="3 4">DNF00011</strain>
    </source>
</reference>
<name>A0A095ZSD0_9MICC</name>
<feature type="transmembrane region" description="Helical" evidence="1">
    <location>
        <begin position="330"/>
        <end position="353"/>
    </location>
</feature>
<feature type="transmembrane region" description="Helical" evidence="1">
    <location>
        <begin position="482"/>
        <end position="506"/>
    </location>
</feature>
<feature type="transmembrane region" description="Helical" evidence="1">
    <location>
        <begin position="100"/>
        <end position="128"/>
    </location>
</feature>
<keyword evidence="1" id="KW-1133">Transmembrane helix</keyword>
<feature type="transmembrane region" description="Helical" evidence="1">
    <location>
        <begin position="452"/>
        <end position="476"/>
    </location>
</feature>
<feature type="transmembrane region" description="Helical" evidence="1">
    <location>
        <begin position="55"/>
        <end position="79"/>
    </location>
</feature>
<dbReference type="EMBL" id="JRNH01000004">
    <property type="protein sequence ID" value="KGF21383.1"/>
    <property type="molecule type" value="Genomic_DNA"/>
</dbReference>
<dbReference type="RefSeq" id="WP_035754611.1">
    <property type="nucleotide sequence ID" value="NZ_JRNH01000004.1"/>
</dbReference>
<comment type="caution">
    <text evidence="3">The sequence shown here is derived from an EMBL/GenBank/DDBJ whole genome shotgun (WGS) entry which is preliminary data.</text>
</comment>
<feature type="transmembrane region" description="Helical" evidence="1">
    <location>
        <begin position="203"/>
        <end position="227"/>
    </location>
</feature>
<evidence type="ECO:0000313" key="2">
    <source>
        <dbReference type="EMBL" id="KGF21383.1"/>
    </source>
</evidence>
<accession>A0A095ZSD0</accession>
<feature type="transmembrane region" description="Helical" evidence="1">
    <location>
        <begin position="409"/>
        <end position="431"/>
    </location>
</feature>
<keyword evidence="1" id="KW-0472">Membrane</keyword>
<evidence type="ECO:0000313" key="3">
    <source>
        <dbReference type="EMBL" id="KGF21432.1"/>
    </source>
</evidence>
<feature type="transmembrane region" description="Helical" evidence="1">
    <location>
        <begin position="305"/>
        <end position="324"/>
    </location>
</feature>
<proteinExistence type="predicted"/>
<keyword evidence="1" id="KW-0812">Transmembrane</keyword>
<feature type="transmembrane region" description="Helical" evidence="1">
    <location>
        <begin position="373"/>
        <end position="397"/>
    </location>
</feature>
<dbReference type="EMBL" id="JRNH01000004">
    <property type="protein sequence ID" value="KGF21432.1"/>
    <property type="molecule type" value="Genomic_DNA"/>
</dbReference>
<organism evidence="3 4">
    <name type="scientific">Pseudoglutamicibacter albus DNF00011</name>
    <dbReference type="NCBI Taxonomy" id="1401063"/>
    <lineage>
        <taxon>Bacteria</taxon>
        <taxon>Bacillati</taxon>
        <taxon>Actinomycetota</taxon>
        <taxon>Actinomycetes</taxon>
        <taxon>Micrococcales</taxon>
        <taxon>Micrococcaceae</taxon>
        <taxon>Pseudoglutamicibacter</taxon>
    </lineage>
</organism>
<feature type="transmembrane region" description="Helical" evidence="1">
    <location>
        <begin position="234"/>
        <end position="255"/>
    </location>
</feature>
<feature type="transmembrane region" description="Helical" evidence="1">
    <location>
        <begin position="275"/>
        <end position="298"/>
    </location>
</feature>
<evidence type="ECO:0000256" key="1">
    <source>
        <dbReference type="SAM" id="Phobius"/>
    </source>
</evidence>
<feature type="transmembrane region" description="Helical" evidence="1">
    <location>
        <begin position="21"/>
        <end position="49"/>
    </location>
</feature>
<feature type="transmembrane region" description="Helical" evidence="1">
    <location>
        <begin position="134"/>
        <end position="152"/>
    </location>
</feature>